<dbReference type="GO" id="GO:0160149">
    <property type="term" value="F:tRNA pseudouridine(65) synthase activity"/>
    <property type="evidence" value="ECO:0007669"/>
    <property type="project" value="UniProtKB-EC"/>
</dbReference>
<gene>
    <name evidence="13" type="ORF">HELGO_WM57</name>
</gene>
<dbReference type="InterPro" id="IPR020103">
    <property type="entry name" value="PsdUridine_synth_cat_dom_sf"/>
</dbReference>
<evidence type="ECO:0000256" key="10">
    <source>
        <dbReference type="ARBA" id="ARBA00041975"/>
    </source>
</evidence>
<dbReference type="InterPro" id="IPR006224">
    <property type="entry name" value="PsdUridine_synth_RluA-like_CS"/>
</dbReference>
<dbReference type="InterPro" id="IPR006145">
    <property type="entry name" value="PsdUridine_synth_RsuA/RluA"/>
</dbReference>
<dbReference type="EMBL" id="CACVAS010000058">
    <property type="protein sequence ID" value="CAA6810358.1"/>
    <property type="molecule type" value="Genomic_DNA"/>
</dbReference>
<evidence type="ECO:0000256" key="7">
    <source>
        <dbReference type="ARBA" id="ARBA00038943"/>
    </source>
</evidence>
<dbReference type="EC" id="5.4.99.26" evidence="7"/>
<organism evidence="13">
    <name type="scientific">uncultured Sulfurovum sp</name>
    <dbReference type="NCBI Taxonomy" id="269237"/>
    <lineage>
        <taxon>Bacteria</taxon>
        <taxon>Pseudomonadati</taxon>
        <taxon>Campylobacterota</taxon>
        <taxon>Epsilonproteobacteria</taxon>
        <taxon>Campylobacterales</taxon>
        <taxon>Sulfurovaceae</taxon>
        <taxon>Sulfurovum</taxon>
        <taxon>environmental samples</taxon>
    </lineage>
</organism>
<dbReference type="SUPFAM" id="SSF55120">
    <property type="entry name" value="Pseudouridine synthase"/>
    <property type="match status" value="1"/>
</dbReference>
<evidence type="ECO:0000256" key="9">
    <source>
        <dbReference type="ARBA" id="ARBA00041803"/>
    </source>
</evidence>
<sequence>MQNVEHEALEILYQDTYMVAINKPSGLLVHKSPIDKHETRFALQEVRDQIGQYVYPIHRLDKPTSGVLLFALDKQVAKQMSEAFREGKVEKTYLAIVRGYTEKLETIDYALKQMLDTKEQKKLGITKESQEAVTRYERLDTVELPFPVSRYPMARYSLVKLTPKSGRKHQLRRHMKHIFHPIVGDTKHGRGEHNKLFRKEFGCHRLLLHANTIQFVHPVTEESLYIEAPLDEMFLALFQKFDWNIEV</sequence>
<protein>
    <recommendedName>
        <fullName evidence="8">tRNA pseudouridine synthase C</fullName>
        <ecNumber evidence="7">5.4.99.26</ecNumber>
    </recommendedName>
    <alternativeName>
        <fullName evidence="3">RNA pseudouridylate synthase</fullName>
    </alternativeName>
    <alternativeName>
        <fullName evidence="4">RNA-uridine isomerase</fullName>
    </alternativeName>
    <alternativeName>
        <fullName evidence="10">tRNA pseudouridine(65) synthase</fullName>
    </alternativeName>
    <alternativeName>
        <fullName evidence="11">tRNA pseudouridylate synthase C</fullName>
    </alternativeName>
    <alternativeName>
        <fullName evidence="9">tRNA-uridine isomerase C</fullName>
    </alternativeName>
</protein>
<dbReference type="PANTHER" id="PTHR21600:SF56">
    <property type="entry name" value="TRNA PSEUDOURIDINE SYNTHASE C"/>
    <property type="match status" value="1"/>
</dbReference>
<evidence type="ECO:0000256" key="5">
    <source>
        <dbReference type="ARBA" id="ARBA00036607"/>
    </source>
</evidence>
<dbReference type="InterPro" id="IPR050188">
    <property type="entry name" value="RluA_PseudoU_synthase"/>
</dbReference>
<dbReference type="Gene3D" id="3.30.2350.10">
    <property type="entry name" value="Pseudouridine synthase"/>
    <property type="match status" value="1"/>
</dbReference>
<accession>A0A6S6SJR3</accession>
<keyword evidence="1" id="KW-0819">tRNA processing</keyword>
<evidence type="ECO:0000256" key="8">
    <source>
        <dbReference type="ARBA" id="ARBA00040675"/>
    </source>
</evidence>
<evidence type="ECO:0000256" key="2">
    <source>
        <dbReference type="ARBA" id="ARBA00023235"/>
    </source>
</evidence>
<evidence type="ECO:0000256" key="3">
    <source>
        <dbReference type="ARBA" id="ARBA00031870"/>
    </source>
</evidence>
<dbReference type="PANTHER" id="PTHR21600">
    <property type="entry name" value="MITOCHONDRIAL RNA PSEUDOURIDINE SYNTHASE"/>
    <property type="match status" value="1"/>
</dbReference>
<evidence type="ECO:0000256" key="1">
    <source>
        <dbReference type="ARBA" id="ARBA00022694"/>
    </source>
</evidence>
<proteinExistence type="predicted"/>
<dbReference type="CDD" id="cd02563">
    <property type="entry name" value="PseudoU_synth_TruC"/>
    <property type="match status" value="1"/>
</dbReference>
<dbReference type="Pfam" id="PF00849">
    <property type="entry name" value="PseudoU_synth_2"/>
    <property type="match status" value="1"/>
</dbReference>
<dbReference type="AlphaFoldDB" id="A0A6S6SJR3"/>
<evidence type="ECO:0000256" key="6">
    <source>
        <dbReference type="ARBA" id="ARBA00037670"/>
    </source>
</evidence>
<keyword evidence="2" id="KW-0413">Isomerase</keyword>
<dbReference type="GO" id="GO:0000455">
    <property type="term" value="P:enzyme-directed rRNA pseudouridine synthesis"/>
    <property type="evidence" value="ECO:0007669"/>
    <property type="project" value="TreeGrafter"/>
</dbReference>
<keyword evidence="13" id="KW-0456">Lyase</keyword>
<evidence type="ECO:0000259" key="12">
    <source>
        <dbReference type="Pfam" id="PF00849"/>
    </source>
</evidence>
<comment type="catalytic activity">
    <reaction evidence="5">
        <text>uridine(65) in tRNA = pseudouridine(65) in tRNA</text>
        <dbReference type="Rhea" id="RHEA:42536"/>
        <dbReference type="Rhea" id="RHEA-COMP:10103"/>
        <dbReference type="Rhea" id="RHEA-COMP:10104"/>
        <dbReference type="ChEBI" id="CHEBI:65314"/>
        <dbReference type="ChEBI" id="CHEBI:65315"/>
        <dbReference type="EC" id="5.4.99.26"/>
    </reaction>
</comment>
<evidence type="ECO:0000256" key="4">
    <source>
        <dbReference type="ARBA" id="ARBA00033164"/>
    </source>
</evidence>
<dbReference type="GO" id="GO:0003723">
    <property type="term" value="F:RNA binding"/>
    <property type="evidence" value="ECO:0007669"/>
    <property type="project" value="InterPro"/>
</dbReference>
<dbReference type="GO" id="GO:0016829">
    <property type="term" value="F:lyase activity"/>
    <property type="evidence" value="ECO:0007669"/>
    <property type="project" value="UniProtKB-KW"/>
</dbReference>
<dbReference type="NCBIfam" id="NF008321">
    <property type="entry name" value="PRK11112.1"/>
    <property type="match status" value="1"/>
</dbReference>
<name>A0A6S6SJR3_9BACT</name>
<feature type="domain" description="Pseudouridine synthase RsuA/RluA-like" evidence="12">
    <location>
        <begin position="18"/>
        <end position="177"/>
    </location>
</feature>
<comment type="function">
    <text evidence="6">Responsible for synthesis of pseudouridine from uracil-65 in transfer RNAs.</text>
</comment>
<dbReference type="PROSITE" id="PS01129">
    <property type="entry name" value="PSI_RLU"/>
    <property type="match status" value="1"/>
</dbReference>
<evidence type="ECO:0000256" key="11">
    <source>
        <dbReference type="ARBA" id="ARBA00043049"/>
    </source>
</evidence>
<dbReference type="GO" id="GO:0008033">
    <property type="term" value="P:tRNA processing"/>
    <property type="evidence" value="ECO:0007669"/>
    <property type="project" value="UniProtKB-KW"/>
</dbReference>
<reference evidence="13" key="1">
    <citation type="submission" date="2020-01" db="EMBL/GenBank/DDBJ databases">
        <authorList>
            <person name="Meier V. D."/>
            <person name="Meier V D."/>
        </authorList>
    </citation>
    <scope>NUCLEOTIDE SEQUENCE</scope>
    <source>
        <strain evidence="13">HLG_WM_MAG_01</strain>
    </source>
</reference>
<evidence type="ECO:0000313" key="13">
    <source>
        <dbReference type="EMBL" id="CAA6810358.1"/>
    </source>
</evidence>